<organism evidence="4">
    <name type="scientific">Hydatigena taeniaeformis</name>
    <name type="common">Feline tapeworm</name>
    <name type="synonym">Taenia taeniaeformis</name>
    <dbReference type="NCBI Taxonomy" id="6205"/>
    <lineage>
        <taxon>Eukaryota</taxon>
        <taxon>Metazoa</taxon>
        <taxon>Spiralia</taxon>
        <taxon>Lophotrochozoa</taxon>
        <taxon>Platyhelminthes</taxon>
        <taxon>Cestoda</taxon>
        <taxon>Eucestoda</taxon>
        <taxon>Cyclophyllidea</taxon>
        <taxon>Taeniidae</taxon>
        <taxon>Hydatigera</taxon>
    </lineage>
</organism>
<reference evidence="4" key="1">
    <citation type="submission" date="2017-02" db="UniProtKB">
        <authorList>
            <consortium name="WormBaseParasite"/>
        </authorList>
    </citation>
    <scope>IDENTIFICATION</scope>
</reference>
<dbReference type="Proteomes" id="UP000274429">
    <property type="component" value="Unassembled WGS sequence"/>
</dbReference>
<dbReference type="EMBL" id="UYWX01000096">
    <property type="protein sequence ID" value="VDM16979.1"/>
    <property type="molecule type" value="Genomic_DNA"/>
</dbReference>
<protein>
    <submittedName>
        <fullName evidence="4">Protein TESPA1</fullName>
    </submittedName>
</protein>
<sequence>MDTQDDSTHSMEEPHSKELAAIDIPQVSMLNRPPLPPSLQKTNITKSFLGELEAETLSKESLENSSDSSVLDPDDNLLEALADNETLTAVLTSFFANISETKGKMKEEFVLKNCIDEETIRCGDAHQGNGLVPGHKTLTSPFTESTEELRKAALHGDILAQWRLSQRVENTASLGARRQDIENSLTSMATNEPPENHLFTNLNHSARPLQSWGSAYLPSRKRGSSIRCQQSSSSAYRGFVPTYPSQQMLRSKQKLKSLCSQFDLTSRPYDPWISSEVDCLPISESHGSAATERWERSLMTLPMPTSTPHSSFTLVSSLPPSPEYSISNTRIYKDCPIYKEHLHRDAILTDLKAARSMCARKLE</sequence>
<keyword evidence="3" id="KW-1185">Reference proteome</keyword>
<accession>A0A0R3WJD2</accession>
<reference evidence="2 3" key="2">
    <citation type="submission" date="2018-11" db="EMBL/GenBank/DDBJ databases">
        <authorList>
            <consortium name="Pathogen Informatics"/>
        </authorList>
    </citation>
    <scope>NUCLEOTIDE SEQUENCE [LARGE SCALE GENOMIC DNA]</scope>
</reference>
<feature type="compositionally biased region" description="Basic and acidic residues" evidence="1">
    <location>
        <begin position="1"/>
        <end position="20"/>
    </location>
</feature>
<gene>
    <name evidence="2" type="ORF">TTAC_LOCUS778</name>
</gene>
<proteinExistence type="predicted"/>
<evidence type="ECO:0000256" key="1">
    <source>
        <dbReference type="SAM" id="MobiDB-lite"/>
    </source>
</evidence>
<dbReference type="WBParaSite" id="TTAC_0000077701-mRNA-1">
    <property type="protein sequence ID" value="TTAC_0000077701-mRNA-1"/>
    <property type="gene ID" value="TTAC_0000077701"/>
</dbReference>
<evidence type="ECO:0000313" key="2">
    <source>
        <dbReference type="EMBL" id="VDM16979.1"/>
    </source>
</evidence>
<dbReference type="AlphaFoldDB" id="A0A0R3WJD2"/>
<evidence type="ECO:0000313" key="4">
    <source>
        <dbReference type="WBParaSite" id="TTAC_0000077701-mRNA-1"/>
    </source>
</evidence>
<name>A0A0R3WJD2_HYDTA</name>
<evidence type="ECO:0000313" key="3">
    <source>
        <dbReference type="Proteomes" id="UP000274429"/>
    </source>
</evidence>
<dbReference type="OrthoDB" id="10619814at2759"/>
<feature type="region of interest" description="Disordered" evidence="1">
    <location>
        <begin position="1"/>
        <end position="41"/>
    </location>
</feature>